<dbReference type="EMBL" id="JADJMH010000012">
    <property type="protein sequence ID" value="MBK7675495.1"/>
    <property type="molecule type" value="Genomic_DNA"/>
</dbReference>
<sequence length="869" mass="91593">MAIAVPRPRLLACLLGAAILGPIGCATQQSSSFQNDPAMNVDLQPLDVYPGLDQPAATGNAPNQALPLAPNNTVQSPAPTPTIRDPWPRRVAMTKGTALVYLPQVESWRGNTLDFRAAVSVRNTASSEETFGVIWGKARTGVDRLTRTVALDDLSLTQVRFPTVADNGLDYLRQLRTELPAVMATMSLDLLQGQLAASQTAKPQVAQVNNDPPRVLVSYSPAILVPIDGTPVIKAVSGTRFERVINSQALIARTRLDSTWYLHVFDGWLTATSLEGPWVATSGVPSGLNDLTQKLAGSVDLLDGGPKASPKPSLQQGVPTIYVSQVPAELIVFNGQANFVPITGTGLLWAENTTADVLVDTANNDYYTLLSGRWYRAATLSGPWTFVPANTLPADFGRIPKQAPAGVVLSSIAGTPQAQEALIANSIPQTAVVPLTNGPAFTPVFDGAPQFRPIAATPLQYVVNASVPIIQVDRKAYYAVQAGVWFRAPALTGPWVVATSVPAVIYTIPSNSPLHYVTYVHVYGASSEVAYVGYTPGYLGTVVSPDGVVVYGTGYNYTPWIGSVWYAAPYTWGLAAAPIYNPYVGFGFGFGLGLATAAWAAPYWGGAYYHPGYWGYPCCGSANANVYGHWGNAVYAGTRSWYASADGKIGTAATGDYSNLRTGTTGSYAAGRSYNPYTGQAQRGYDRTFDTSGGTTGNVARGGSYNAETGQQSYASSATATGPGGSSLSRTATATAGPEGVGAQHSVSAYDAKTGQTRSYTASGLFGDHYAGADGNAYRNTDNGWQQHGSSGWQWASGDTAWADREQQARSSFRSSGWDGSSWDGGDRFGGDDSWRSRLGGGDSWGSRFGGGGFGGRFGGGGFRGGGRR</sequence>
<proteinExistence type="predicted"/>
<evidence type="ECO:0000313" key="4">
    <source>
        <dbReference type="Proteomes" id="UP000697998"/>
    </source>
</evidence>
<feature type="region of interest" description="Disordered" evidence="1">
    <location>
        <begin position="51"/>
        <end position="85"/>
    </location>
</feature>
<organism evidence="3 4">
    <name type="scientific">Candidatus Accumulibacter proximus</name>
    <dbReference type="NCBI Taxonomy" id="2954385"/>
    <lineage>
        <taxon>Bacteria</taxon>
        <taxon>Pseudomonadati</taxon>
        <taxon>Pseudomonadota</taxon>
        <taxon>Betaproteobacteria</taxon>
        <taxon>Candidatus Accumulibacter</taxon>
    </lineage>
</organism>
<feature type="compositionally biased region" description="Low complexity" evidence="1">
    <location>
        <begin position="812"/>
        <end position="824"/>
    </location>
</feature>
<accession>A0A935Q1W3</accession>
<feature type="chain" id="PRO_5037044469" evidence="2">
    <location>
        <begin position="18"/>
        <end position="869"/>
    </location>
</feature>
<name>A0A935Q1W3_9PROT</name>
<feature type="region of interest" description="Disordered" evidence="1">
    <location>
        <begin position="850"/>
        <end position="869"/>
    </location>
</feature>
<reference evidence="3 4" key="1">
    <citation type="submission" date="2020-10" db="EMBL/GenBank/DDBJ databases">
        <title>Connecting structure to function with the recovery of over 1000 high-quality activated sludge metagenome-assembled genomes encoding full-length rRNA genes using long-read sequencing.</title>
        <authorList>
            <person name="Singleton C.M."/>
            <person name="Petriglieri F."/>
            <person name="Kristensen J.M."/>
            <person name="Kirkegaard R.H."/>
            <person name="Michaelsen T.Y."/>
            <person name="Andersen M.H."/>
            <person name="Karst S.M."/>
            <person name="Dueholm M.S."/>
            <person name="Nielsen P.H."/>
            <person name="Albertsen M."/>
        </authorList>
    </citation>
    <scope>NUCLEOTIDE SEQUENCE [LARGE SCALE GENOMIC DNA]</scope>
    <source>
        <strain evidence="3">EsbW_18-Q3-R4-48_BATAC.285</strain>
    </source>
</reference>
<gene>
    <name evidence="3" type="ORF">IPJ27_12490</name>
</gene>
<evidence type="ECO:0000256" key="1">
    <source>
        <dbReference type="SAM" id="MobiDB-lite"/>
    </source>
</evidence>
<evidence type="ECO:0000313" key="3">
    <source>
        <dbReference type="EMBL" id="MBK7675495.1"/>
    </source>
</evidence>
<protein>
    <submittedName>
        <fullName evidence="3">Carbohydrate-binding family V/XII</fullName>
    </submittedName>
</protein>
<evidence type="ECO:0000256" key="2">
    <source>
        <dbReference type="SAM" id="SignalP"/>
    </source>
</evidence>
<comment type="caution">
    <text evidence="3">The sequence shown here is derived from an EMBL/GenBank/DDBJ whole genome shotgun (WGS) entry which is preliminary data.</text>
</comment>
<dbReference type="AlphaFoldDB" id="A0A935Q1W3"/>
<dbReference type="Proteomes" id="UP000697998">
    <property type="component" value="Unassembled WGS sequence"/>
</dbReference>
<keyword evidence="2" id="KW-0732">Signal</keyword>
<feature type="signal peptide" evidence="2">
    <location>
        <begin position="1"/>
        <end position="17"/>
    </location>
</feature>
<feature type="region of interest" description="Disordered" evidence="1">
    <location>
        <begin position="812"/>
        <end position="837"/>
    </location>
</feature>
<feature type="compositionally biased region" description="Low complexity" evidence="1">
    <location>
        <begin position="713"/>
        <end position="729"/>
    </location>
</feature>
<feature type="compositionally biased region" description="Basic and acidic residues" evidence="1">
    <location>
        <begin position="825"/>
        <end position="836"/>
    </location>
</feature>
<feature type="region of interest" description="Disordered" evidence="1">
    <location>
        <begin position="685"/>
        <end position="743"/>
    </location>
</feature>